<evidence type="ECO:0000313" key="9">
    <source>
        <dbReference type="EMBL" id="KAK3303055.1"/>
    </source>
</evidence>
<feature type="transmembrane region" description="Helical" evidence="7">
    <location>
        <begin position="191"/>
        <end position="212"/>
    </location>
</feature>
<organism evidence="9 10">
    <name type="scientific">Chaetomium strumarium</name>
    <dbReference type="NCBI Taxonomy" id="1170767"/>
    <lineage>
        <taxon>Eukaryota</taxon>
        <taxon>Fungi</taxon>
        <taxon>Dikarya</taxon>
        <taxon>Ascomycota</taxon>
        <taxon>Pezizomycotina</taxon>
        <taxon>Sordariomycetes</taxon>
        <taxon>Sordariomycetidae</taxon>
        <taxon>Sordariales</taxon>
        <taxon>Chaetomiaceae</taxon>
        <taxon>Chaetomium</taxon>
    </lineage>
</organism>
<proteinExistence type="inferred from homology"/>
<evidence type="ECO:0000256" key="5">
    <source>
        <dbReference type="ARBA" id="ARBA00038359"/>
    </source>
</evidence>
<evidence type="ECO:0000256" key="4">
    <source>
        <dbReference type="ARBA" id="ARBA00023136"/>
    </source>
</evidence>
<dbReference type="PANTHER" id="PTHR33048">
    <property type="entry name" value="PTH11-LIKE INTEGRAL MEMBRANE PROTEIN (AFU_ORTHOLOGUE AFUA_5G11245)"/>
    <property type="match status" value="1"/>
</dbReference>
<dbReference type="RefSeq" id="XP_062718835.1">
    <property type="nucleotide sequence ID" value="XM_062863353.1"/>
</dbReference>
<dbReference type="Proteomes" id="UP001273166">
    <property type="component" value="Unassembled WGS sequence"/>
</dbReference>
<evidence type="ECO:0000256" key="1">
    <source>
        <dbReference type="ARBA" id="ARBA00004141"/>
    </source>
</evidence>
<feature type="transmembrane region" description="Helical" evidence="7">
    <location>
        <begin position="55"/>
        <end position="74"/>
    </location>
</feature>
<feature type="compositionally biased region" description="Polar residues" evidence="6">
    <location>
        <begin position="352"/>
        <end position="361"/>
    </location>
</feature>
<reference evidence="9" key="2">
    <citation type="submission" date="2023-06" db="EMBL/GenBank/DDBJ databases">
        <authorList>
            <consortium name="Lawrence Berkeley National Laboratory"/>
            <person name="Mondo S.J."/>
            <person name="Hensen N."/>
            <person name="Bonometti L."/>
            <person name="Westerberg I."/>
            <person name="Brannstrom I.O."/>
            <person name="Guillou S."/>
            <person name="Cros-Aarteil S."/>
            <person name="Calhoun S."/>
            <person name="Haridas S."/>
            <person name="Kuo A."/>
            <person name="Pangilinan J."/>
            <person name="Riley R."/>
            <person name="Labutti K."/>
            <person name="Andreopoulos B."/>
            <person name="Lipzen A."/>
            <person name="Chen C."/>
            <person name="Yanf M."/>
            <person name="Daum C."/>
            <person name="Ng V."/>
            <person name="Clum A."/>
            <person name="Steindorff A."/>
            <person name="Ohm R."/>
            <person name="Martin F."/>
            <person name="Silar P."/>
            <person name="Natvig D."/>
            <person name="Lalanne C."/>
            <person name="Gautier V."/>
            <person name="Ament-Velasquez S.L."/>
            <person name="Kruys A."/>
            <person name="Hutchinson M.I."/>
            <person name="Powell A.J."/>
            <person name="Barry K."/>
            <person name="Miller A.N."/>
            <person name="Grigoriev I.V."/>
            <person name="Debuchy R."/>
            <person name="Gladieux P."/>
            <person name="Thoren M.H."/>
            <person name="Johannesson H."/>
        </authorList>
    </citation>
    <scope>NUCLEOTIDE SEQUENCE</scope>
    <source>
        <strain evidence="9">CBS 333.67</strain>
    </source>
</reference>
<keyword evidence="3 7" id="KW-1133">Transmembrane helix</keyword>
<evidence type="ECO:0000256" key="7">
    <source>
        <dbReference type="SAM" id="Phobius"/>
    </source>
</evidence>
<feature type="transmembrane region" description="Helical" evidence="7">
    <location>
        <begin position="224"/>
        <end position="242"/>
    </location>
</feature>
<protein>
    <recommendedName>
        <fullName evidence="8">Rhodopsin domain-containing protein</fullName>
    </recommendedName>
</protein>
<feature type="transmembrane region" description="Helical" evidence="7">
    <location>
        <begin position="262"/>
        <end position="283"/>
    </location>
</feature>
<comment type="caution">
    <text evidence="9">The sequence shown here is derived from an EMBL/GenBank/DDBJ whole genome shotgun (WGS) entry which is preliminary data.</text>
</comment>
<comment type="subcellular location">
    <subcellularLocation>
        <location evidence="1">Membrane</location>
        <topology evidence="1">Multi-pass membrane protein</topology>
    </subcellularLocation>
</comment>
<evidence type="ECO:0000313" key="10">
    <source>
        <dbReference type="Proteomes" id="UP001273166"/>
    </source>
</evidence>
<reference evidence="9" key="1">
    <citation type="journal article" date="2023" name="Mol. Phylogenet. Evol.">
        <title>Genome-scale phylogeny and comparative genomics of the fungal order Sordariales.</title>
        <authorList>
            <person name="Hensen N."/>
            <person name="Bonometti L."/>
            <person name="Westerberg I."/>
            <person name="Brannstrom I.O."/>
            <person name="Guillou S."/>
            <person name="Cros-Aarteil S."/>
            <person name="Calhoun S."/>
            <person name="Haridas S."/>
            <person name="Kuo A."/>
            <person name="Mondo S."/>
            <person name="Pangilinan J."/>
            <person name="Riley R."/>
            <person name="LaButti K."/>
            <person name="Andreopoulos B."/>
            <person name="Lipzen A."/>
            <person name="Chen C."/>
            <person name="Yan M."/>
            <person name="Daum C."/>
            <person name="Ng V."/>
            <person name="Clum A."/>
            <person name="Steindorff A."/>
            <person name="Ohm R.A."/>
            <person name="Martin F."/>
            <person name="Silar P."/>
            <person name="Natvig D.O."/>
            <person name="Lalanne C."/>
            <person name="Gautier V."/>
            <person name="Ament-Velasquez S.L."/>
            <person name="Kruys A."/>
            <person name="Hutchinson M.I."/>
            <person name="Powell A.J."/>
            <person name="Barry K."/>
            <person name="Miller A.N."/>
            <person name="Grigoriev I.V."/>
            <person name="Debuchy R."/>
            <person name="Gladieux P."/>
            <person name="Hiltunen Thoren M."/>
            <person name="Johannesson H."/>
        </authorList>
    </citation>
    <scope>NUCLEOTIDE SEQUENCE</scope>
    <source>
        <strain evidence="9">CBS 333.67</strain>
    </source>
</reference>
<comment type="similarity">
    <text evidence="5">Belongs to the SAT4 family.</text>
</comment>
<feature type="transmembrane region" description="Helical" evidence="7">
    <location>
        <begin position="142"/>
        <end position="163"/>
    </location>
</feature>
<dbReference type="PANTHER" id="PTHR33048:SF162">
    <property type="entry name" value="SATRATOXIN BIOSYNTHESIS SC1 CLUSTER PROTEIN 4"/>
    <property type="match status" value="1"/>
</dbReference>
<dbReference type="GeneID" id="87882182"/>
<keyword evidence="4 7" id="KW-0472">Membrane</keyword>
<dbReference type="EMBL" id="JAUDZG010000006">
    <property type="protein sequence ID" value="KAK3303055.1"/>
    <property type="molecule type" value="Genomic_DNA"/>
</dbReference>
<keyword evidence="10" id="KW-1185">Reference proteome</keyword>
<feature type="compositionally biased region" description="Low complexity" evidence="6">
    <location>
        <begin position="291"/>
        <end position="304"/>
    </location>
</feature>
<dbReference type="Pfam" id="PF20684">
    <property type="entry name" value="Fung_rhodopsin"/>
    <property type="match status" value="1"/>
</dbReference>
<gene>
    <name evidence="9" type="ORF">B0T15DRAFT_262347</name>
</gene>
<feature type="region of interest" description="Disordered" evidence="6">
    <location>
        <begin position="291"/>
        <end position="374"/>
    </location>
</feature>
<evidence type="ECO:0000256" key="6">
    <source>
        <dbReference type="SAM" id="MobiDB-lite"/>
    </source>
</evidence>
<keyword evidence="2 7" id="KW-0812">Transmembrane</keyword>
<sequence length="374" mass="41526">MASTDTDDVGTLSHQSLLILIWVCFGAAFLLVAVRTGIRLRSPAGRRAPPLDDCFIFFALAAFLAQCILETIQLPSVYYVTGILTGAVPLTNAETIIGETENYLRFQFPITILFWTVLWSVKAAFLALYWRLFRDLPWYRRAWYVLAVFTFLAYGGCVITLTLSCGPDVRNFFRFAQCAGPQHVWTSNFSVYYSTASDVFTDLCIMAMPLRLIYNIKVSFKQKLGLIGVFSLGIFMIVFAIIRANQSLAQQGFVNLTLLMVWSTLAAAISVLVGTLPALKVLITTNARSSANRSGASGATSQATSKRKSSTYVPHTKSVALGSLRRDSNKTTNGSRSDGNESQEEILVQRDVTVSYSQVSRPSPMRYQQRYNEP</sequence>
<accession>A0AAJ0GNK7</accession>
<feature type="transmembrane region" description="Helical" evidence="7">
    <location>
        <begin position="112"/>
        <end position="130"/>
    </location>
</feature>
<evidence type="ECO:0000259" key="8">
    <source>
        <dbReference type="Pfam" id="PF20684"/>
    </source>
</evidence>
<dbReference type="AlphaFoldDB" id="A0AAJ0GNK7"/>
<dbReference type="GO" id="GO:0016020">
    <property type="term" value="C:membrane"/>
    <property type="evidence" value="ECO:0007669"/>
    <property type="project" value="UniProtKB-SubCell"/>
</dbReference>
<feature type="domain" description="Rhodopsin" evidence="8">
    <location>
        <begin position="50"/>
        <end position="284"/>
    </location>
</feature>
<name>A0AAJ0GNK7_9PEZI</name>
<dbReference type="InterPro" id="IPR049326">
    <property type="entry name" value="Rhodopsin_dom_fungi"/>
</dbReference>
<evidence type="ECO:0000256" key="2">
    <source>
        <dbReference type="ARBA" id="ARBA00022692"/>
    </source>
</evidence>
<feature type="transmembrane region" description="Helical" evidence="7">
    <location>
        <begin position="12"/>
        <end position="34"/>
    </location>
</feature>
<dbReference type="InterPro" id="IPR052337">
    <property type="entry name" value="SAT4-like"/>
</dbReference>
<evidence type="ECO:0000256" key="3">
    <source>
        <dbReference type="ARBA" id="ARBA00022989"/>
    </source>
</evidence>